<name>A0A1I9YW70_9BURK</name>
<dbReference type="AlphaFoldDB" id="A0A1I9YW70"/>
<feature type="region of interest" description="Disordered" evidence="1">
    <location>
        <begin position="39"/>
        <end position="70"/>
    </location>
</feature>
<geneLocation type="plasmid" evidence="2">
    <name>pl2WSM5005</name>
</geneLocation>
<dbReference type="EMBL" id="CP017565">
    <property type="protein sequence ID" value="APA90475.1"/>
    <property type="molecule type" value="Genomic_DNA"/>
</dbReference>
<keyword evidence="2" id="KW-0614">Plasmid</keyword>
<evidence type="ECO:0000256" key="1">
    <source>
        <dbReference type="SAM" id="MobiDB-lite"/>
    </source>
</evidence>
<proteinExistence type="predicted"/>
<evidence type="ECO:0000313" key="2">
    <source>
        <dbReference type="EMBL" id="APA90475.1"/>
    </source>
</evidence>
<feature type="region of interest" description="Disordered" evidence="1">
    <location>
        <begin position="83"/>
        <end position="108"/>
    </location>
</feature>
<protein>
    <submittedName>
        <fullName evidence="2">Uncharacterized protein</fullName>
    </submittedName>
</protein>
<feature type="compositionally biased region" description="Basic and acidic residues" evidence="1">
    <location>
        <begin position="90"/>
        <end position="108"/>
    </location>
</feature>
<organism evidence="2">
    <name type="scientific">Paraburkholderia sprentiae WSM5005</name>
    <dbReference type="NCBI Taxonomy" id="754502"/>
    <lineage>
        <taxon>Bacteria</taxon>
        <taxon>Pseudomonadati</taxon>
        <taxon>Pseudomonadota</taxon>
        <taxon>Betaproteobacteria</taxon>
        <taxon>Burkholderiales</taxon>
        <taxon>Burkholderiaceae</taxon>
        <taxon>Paraburkholderia</taxon>
    </lineage>
</organism>
<reference evidence="2" key="1">
    <citation type="submission" date="2016-09" db="EMBL/GenBank/DDBJ databases">
        <title>The Complete Genome of Burkholderia sprentiae wsm5005.</title>
        <authorList>
            <person name="De Meyer S."/>
            <person name="Wang P."/>
            <person name="Terpolilli J."/>
        </authorList>
    </citation>
    <scope>NUCLEOTIDE SEQUENCE [LARGE SCALE GENOMIC DNA]</scope>
    <source>
        <strain evidence="2">WSM5005</strain>
        <plasmid evidence="2">pl2WSM5005</plasmid>
    </source>
</reference>
<gene>
    <name evidence="2" type="ORF">BJG93_33400</name>
</gene>
<sequence>MEAPLNDGISMRGAIDDIATSRAFIPPWSLADALEARFEGKTGPLSDQASPMKQGDRNPSDPEDDANCFAPLAGHLSENCARPVSVTQSHAERRCERDGPIARDALQR</sequence>
<accession>A0A1I9YW70</accession>